<evidence type="ECO:0000256" key="1">
    <source>
        <dbReference type="ARBA" id="ARBA00004294"/>
    </source>
</evidence>
<evidence type="ECO:0000256" key="6">
    <source>
        <dbReference type="ARBA" id="ARBA00023136"/>
    </source>
</evidence>
<dbReference type="CDD" id="cd03078">
    <property type="entry name" value="GST_N_Metaxin1_like"/>
    <property type="match status" value="1"/>
</dbReference>
<keyword evidence="2" id="KW-0813">Transport</keyword>
<evidence type="ECO:0000256" key="2">
    <source>
        <dbReference type="ARBA" id="ARBA00022448"/>
    </source>
</evidence>
<evidence type="ECO:0000313" key="10">
    <source>
        <dbReference type="Proteomes" id="UP000054771"/>
    </source>
</evidence>
<protein>
    <submittedName>
        <fullName evidence="9">Putative Translocase of outer mitochondrial membrane complex</fullName>
    </submittedName>
</protein>
<gene>
    <name evidence="9" type="ORF">ASPCAL08415</name>
</gene>
<dbReference type="Pfam" id="PF17171">
    <property type="entry name" value="GST_C_6"/>
    <property type="match status" value="1"/>
</dbReference>
<proteinExistence type="predicted"/>
<dbReference type="InterPro" id="IPR019564">
    <property type="entry name" value="Sam37/metaxin_N"/>
</dbReference>
<keyword evidence="6" id="KW-0472">Membrane</keyword>
<dbReference type="GO" id="GO:0015031">
    <property type="term" value="P:protein transport"/>
    <property type="evidence" value="ECO:0007669"/>
    <property type="project" value="UniProtKB-KW"/>
</dbReference>
<evidence type="ECO:0000256" key="5">
    <source>
        <dbReference type="ARBA" id="ARBA00023128"/>
    </source>
</evidence>
<comment type="subcellular location">
    <subcellularLocation>
        <location evidence="1">Mitochondrion outer membrane</location>
    </subcellularLocation>
</comment>
<evidence type="ECO:0000259" key="7">
    <source>
        <dbReference type="Pfam" id="PF10568"/>
    </source>
</evidence>
<organism evidence="9 10">
    <name type="scientific">Aspergillus calidoustus</name>
    <dbReference type="NCBI Taxonomy" id="454130"/>
    <lineage>
        <taxon>Eukaryota</taxon>
        <taxon>Fungi</taxon>
        <taxon>Dikarya</taxon>
        <taxon>Ascomycota</taxon>
        <taxon>Pezizomycotina</taxon>
        <taxon>Eurotiomycetes</taxon>
        <taxon>Eurotiomycetidae</taxon>
        <taxon>Eurotiales</taxon>
        <taxon>Aspergillaceae</taxon>
        <taxon>Aspergillus</taxon>
        <taxon>Aspergillus subgen. Nidulantes</taxon>
    </lineage>
</organism>
<dbReference type="PANTHER" id="PTHR12289">
    <property type="entry name" value="METAXIN RELATED"/>
    <property type="match status" value="1"/>
</dbReference>
<dbReference type="InterPro" id="IPR050931">
    <property type="entry name" value="Mito_Protein_Transport_Metaxin"/>
</dbReference>
<dbReference type="Proteomes" id="UP000054771">
    <property type="component" value="Unassembled WGS sequence"/>
</dbReference>
<sequence>MVLELHVWGPGFSLPSIDPQCLATIAYFSLLVPRDSWTLVASSDPTISPTQELPALKNGSTWVSRFRNIVDYLRQYSNGAWDLDRDLSALEKADNVAFSSFVESRAQALIDLSLYVTSQNYYSATSPAYGAILQWPNQWILPPQLHSAAKSRTESLGLSSLDLEAVREQQKRDHSADIAAGRIPQNLIRRPRETVSSLLGKTSQQHQFRLEALTGELFEPLEELLGDKTHMLLAKAPSSLDCLAIGYLSLALVPELPHTWLRDLMLRKAPRLSQYIERMRRELYGIVSVSDAFTNDGQSSLPWQAPGRARLATIGSTLLNTLADSTPILKDIRVNNRLRETAESADSGLSETEGQALSAYTKLQGKDTLISIATVVGGFAALVGYMVHIGIFSAPEEEAEEEENEFAIPESVDAGDFLGSLKAQS</sequence>
<dbReference type="GO" id="GO:0001401">
    <property type="term" value="C:SAM complex"/>
    <property type="evidence" value="ECO:0007669"/>
    <property type="project" value="InterPro"/>
</dbReference>
<evidence type="ECO:0000256" key="3">
    <source>
        <dbReference type="ARBA" id="ARBA00022787"/>
    </source>
</evidence>
<keyword evidence="3" id="KW-1000">Mitochondrion outer membrane</keyword>
<dbReference type="EMBL" id="CDMC01000006">
    <property type="protein sequence ID" value="CEN61767.1"/>
    <property type="molecule type" value="Genomic_DNA"/>
</dbReference>
<dbReference type="STRING" id="454130.A0A0U5GSJ4"/>
<dbReference type="PANTHER" id="PTHR12289:SF41">
    <property type="entry name" value="FAILED AXON CONNECTIONS-RELATED"/>
    <property type="match status" value="1"/>
</dbReference>
<reference evidence="10" key="1">
    <citation type="journal article" date="2016" name="Genome Announc.">
        <title>Draft genome sequences of fungus Aspergillus calidoustus.</title>
        <authorList>
            <person name="Horn F."/>
            <person name="Linde J."/>
            <person name="Mattern D.J."/>
            <person name="Walther G."/>
            <person name="Guthke R."/>
            <person name="Scherlach K."/>
            <person name="Martin K."/>
            <person name="Brakhage A.A."/>
            <person name="Petzke L."/>
            <person name="Valiante V."/>
        </authorList>
    </citation>
    <scope>NUCLEOTIDE SEQUENCE [LARGE SCALE GENOMIC DNA]</scope>
    <source>
        <strain evidence="10">SF006504</strain>
    </source>
</reference>
<dbReference type="GO" id="GO:0007005">
    <property type="term" value="P:mitochondrion organization"/>
    <property type="evidence" value="ECO:0007669"/>
    <property type="project" value="TreeGrafter"/>
</dbReference>
<dbReference type="AlphaFoldDB" id="A0A0U5GSJ4"/>
<dbReference type="Pfam" id="PF10568">
    <property type="entry name" value="Tom37"/>
    <property type="match status" value="1"/>
</dbReference>
<keyword evidence="5" id="KW-0496">Mitochondrion</keyword>
<dbReference type="OrthoDB" id="5835136at2759"/>
<feature type="domain" description="Metaxin glutathione S-transferase" evidence="8">
    <location>
        <begin position="218"/>
        <end position="279"/>
    </location>
</feature>
<dbReference type="OMA" id="GYMVHVG"/>
<evidence type="ECO:0000313" key="9">
    <source>
        <dbReference type="EMBL" id="CEN61767.1"/>
    </source>
</evidence>
<keyword evidence="4" id="KW-0653">Protein transport</keyword>
<feature type="domain" description="Mitochondrial outer membrane transport complex Sam37/metaxin N-terminal" evidence="7">
    <location>
        <begin position="21"/>
        <end position="145"/>
    </location>
</feature>
<dbReference type="InterPro" id="IPR033468">
    <property type="entry name" value="Metaxin_GST"/>
</dbReference>
<accession>A0A0U5GSJ4</accession>
<name>A0A0U5GSJ4_ASPCI</name>
<evidence type="ECO:0000259" key="8">
    <source>
        <dbReference type="Pfam" id="PF17171"/>
    </source>
</evidence>
<keyword evidence="10" id="KW-1185">Reference proteome</keyword>
<evidence type="ECO:0000256" key="4">
    <source>
        <dbReference type="ARBA" id="ARBA00022927"/>
    </source>
</evidence>